<feature type="transmembrane region" description="Helical" evidence="1">
    <location>
        <begin position="12"/>
        <end position="32"/>
    </location>
</feature>
<protein>
    <submittedName>
        <fullName evidence="2">DUF2842 domain-containing protein</fullName>
    </submittedName>
</protein>
<keyword evidence="1" id="KW-0812">Transmembrane</keyword>
<comment type="caution">
    <text evidence="2">The sequence shown here is derived from an EMBL/GenBank/DDBJ whole genome shotgun (WGS) entry which is preliminary data.</text>
</comment>
<reference evidence="2" key="1">
    <citation type="submission" date="2020-07" db="EMBL/GenBank/DDBJ databases">
        <title>Huge and variable diversity of episymbiotic CPR bacteria and DPANN archaea in groundwater ecosystems.</title>
        <authorList>
            <person name="He C.Y."/>
            <person name="Keren R."/>
            <person name="Whittaker M."/>
            <person name="Farag I.F."/>
            <person name="Doudna J."/>
            <person name="Cate J.H.D."/>
            <person name="Banfield J.F."/>
        </authorList>
    </citation>
    <scope>NUCLEOTIDE SEQUENCE</scope>
    <source>
        <strain evidence="2">NC_groundwater_1586_Pr3_B-0.1um_66_15</strain>
    </source>
</reference>
<evidence type="ECO:0000313" key="3">
    <source>
        <dbReference type="Proteomes" id="UP000782610"/>
    </source>
</evidence>
<organism evidence="2 3">
    <name type="scientific">Devosia nanyangense</name>
    <dbReference type="NCBI Taxonomy" id="1228055"/>
    <lineage>
        <taxon>Bacteria</taxon>
        <taxon>Pseudomonadati</taxon>
        <taxon>Pseudomonadota</taxon>
        <taxon>Alphaproteobacteria</taxon>
        <taxon>Hyphomicrobiales</taxon>
        <taxon>Devosiaceae</taxon>
        <taxon>Devosia</taxon>
    </lineage>
</organism>
<dbReference type="Proteomes" id="UP000782610">
    <property type="component" value="Unassembled WGS sequence"/>
</dbReference>
<proteinExistence type="predicted"/>
<gene>
    <name evidence="2" type="ORF">HY834_13630</name>
</gene>
<keyword evidence="1" id="KW-1133">Transmembrane helix</keyword>
<keyword evidence="1" id="KW-0472">Membrane</keyword>
<feature type="transmembrane region" description="Helical" evidence="1">
    <location>
        <begin position="38"/>
        <end position="60"/>
    </location>
</feature>
<dbReference type="EMBL" id="JACRAF010000038">
    <property type="protein sequence ID" value="MBI4922782.1"/>
    <property type="molecule type" value="Genomic_DNA"/>
</dbReference>
<evidence type="ECO:0000313" key="2">
    <source>
        <dbReference type="EMBL" id="MBI4922782.1"/>
    </source>
</evidence>
<dbReference type="InterPro" id="IPR021265">
    <property type="entry name" value="DUF2842"/>
</dbReference>
<accession>A0A933L495</accession>
<dbReference type="AlphaFoldDB" id="A0A933L495"/>
<evidence type="ECO:0000256" key="1">
    <source>
        <dbReference type="SAM" id="Phobius"/>
    </source>
</evidence>
<dbReference type="Pfam" id="PF11003">
    <property type="entry name" value="DUF2842"/>
    <property type="match status" value="1"/>
</dbReference>
<sequence>MRQTTRRLWGTVAIIVLTIAYPLAAMELYATYLMALPWWGAVPVFAVLGALWFFPASWIIRWMAKAD</sequence>
<name>A0A933L495_9HYPH</name>